<dbReference type="InterPro" id="IPR006342">
    <property type="entry name" value="FkbM_mtfrase"/>
</dbReference>
<dbReference type="GO" id="GO:0032259">
    <property type="term" value="P:methylation"/>
    <property type="evidence" value="ECO:0007669"/>
    <property type="project" value="UniProtKB-KW"/>
</dbReference>
<dbReference type="PATRIC" id="fig|1638788.3.peg.2435"/>
<dbReference type="PANTHER" id="PTHR34203">
    <property type="entry name" value="METHYLTRANSFERASE, FKBM FAMILY PROTEIN"/>
    <property type="match status" value="1"/>
</dbReference>
<dbReference type="Pfam" id="PF05050">
    <property type="entry name" value="Methyltransf_21"/>
    <property type="match status" value="1"/>
</dbReference>
<dbReference type="Gene3D" id="3.40.50.150">
    <property type="entry name" value="Vaccinia Virus protein VP39"/>
    <property type="match status" value="1"/>
</dbReference>
<feature type="domain" description="Methyltransferase FkbM" evidence="1">
    <location>
        <begin position="107"/>
        <end position="270"/>
    </location>
</feature>
<dbReference type="AlphaFoldDB" id="A0A0K1S0H1"/>
<organism evidence="2 3">
    <name type="scientific">Microcystis panniformis FACHB-1757</name>
    <dbReference type="NCBI Taxonomy" id="1638788"/>
    <lineage>
        <taxon>Bacteria</taxon>
        <taxon>Bacillati</taxon>
        <taxon>Cyanobacteriota</taxon>
        <taxon>Cyanophyceae</taxon>
        <taxon>Oscillatoriophycideae</taxon>
        <taxon>Chroococcales</taxon>
        <taxon>Microcystaceae</taxon>
        <taxon>Microcystis</taxon>
    </lineage>
</organism>
<protein>
    <submittedName>
        <fullName evidence="2">Methyltransferase FkbM family domain protein</fullName>
    </submittedName>
</protein>
<dbReference type="InterPro" id="IPR052514">
    <property type="entry name" value="SAM-dependent_MTase"/>
</dbReference>
<dbReference type="RefSeq" id="WP_052276398.1">
    <property type="nucleotide sequence ID" value="NZ_CP011339.1"/>
</dbReference>
<gene>
    <name evidence="2" type="ORF">VL20_2423</name>
</gene>
<keyword evidence="3" id="KW-1185">Reference proteome</keyword>
<reference evidence="2 3" key="1">
    <citation type="journal article" date="2016" name="Stand. Genomic Sci.">
        <title>Complete genome sequence and genomic characterization of Microcystis panniformis FACHB 1757 by third-generation sequencing.</title>
        <authorList>
            <person name="Zhang J.Y."/>
            <person name="Guan R."/>
            <person name="Zhang H.J."/>
            <person name="Li H."/>
            <person name="Xiao P."/>
            <person name="Yu G.L."/>
            <person name="Du L."/>
            <person name="Cao D.M."/>
            <person name="Zhu B.C."/>
            <person name="Li R.H."/>
            <person name="Lu Z.H."/>
        </authorList>
    </citation>
    <scope>NUCLEOTIDE SEQUENCE [LARGE SCALE GENOMIC DNA]</scope>
    <source>
        <strain evidence="2 3">FACHB-1757</strain>
    </source>
</reference>
<keyword evidence="2" id="KW-0489">Methyltransferase</keyword>
<sequence length="316" mass="37036">MKLLDRKQHYHLGQSNKQQYIDEMYQFHQLLFDYSELLKDTDIASIRIQDDGVVFTSREQGINVWCNQPDKRAAPFEILNFSFYEPAESHLIFELISTLGDSCNIFDIGANIGWYSLSIAKRFNQAKIWSFEPVKSTFDYFQKNLDLNLEINNITLYNFGFSNQNERLKFYVQPEASVSASLVNITESETIKEITCEVKRLDEFIDENPVKIDFIKCDVEGAELLVYQGGLETIKRDKPIIFTEMLRKWSAKFNYHPNQIIDLMTEIGYDCFTVCDHNLSRFSLMDDTTLETNFFFLHREKHSQQIQNFISTKTTS</sequence>
<name>A0A0K1S0H1_9CHRO</name>
<evidence type="ECO:0000313" key="3">
    <source>
        <dbReference type="Proteomes" id="UP000068167"/>
    </source>
</evidence>
<dbReference type="SUPFAM" id="SSF53335">
    <property type="entry name" value="S-adenosyl-L-methionine-dependent methyltransferases"/>
    <property type="match status" value="1"/>
</dbReference>
<dbReference type="InterPro" id="IPR029063">
    <property type="entry name" value="SAM-dependent_MTases_sf"/>
</dbReference>
<dbReference type="PANTHER" id="PTHR34203:SF13">
    <property type="entry name" value="EXPRESSED PROTEIN"/>
    <property type="match status" value="1"/>
</dbReference>
<accession>A0A0K1S0H1</accession>
<evidence type="ECO:0000259" key="1">
    <source>
        <dbReference type="Pfam" id="PF05050"/>
    </source>
</evidence>
<dbReference type="KEGG" id="mpk:VL20_2423"/>
<dbReference type="NCBIfam" id="TIGR01444">
    <property type="entry name" value="fkbM_fam"/>
    <property type="match status" value="1"/>
</dbReference>
<dbReference type="Proteomes" id="UP000068167">
    <property type="component" value="Chromosome"/>
</dbReference>
<dbReference type="EMBL" id="CP011339">
    <property type="protein sequence ID" value="AKV67518.1"/>
    <property type="molecule type" value="Genomic_DNA"/>
</dbReference>
<keyword evidence="2" id="KW-0808">Transferase</keyword>
<proteinExistence type="predicted"/>
<evidence type="ECO:0000313" key="2">
    <source>
        <dbReference type="EMBL" id="AKV67518.1"/>
    </source>
</evidence>
<dbReference type="GO" id="GO:0008168">
    <property type="term" value="F:methyltransferase activity"/>
    <property type="evidence" value="ECO:0007669"/>
    <property type="project" value="UniProtKB-KW"/>
</dbReference>